<evidence type="ECO:0000313" key="9">
    <source>
        <dbReference type="EMBL" id="KAJ1369706.1"/>
    </source>
</evidence>
<comment type="caution">
    <text evidence="9">The sequence shown here is derived from an EMBL/GenBank/DDBJ whole genome shotgun (WGS) entry which is preliminary data.</text>
</comment>
<dbReference type="GO" id="GO:0042796">
    <property type="term" value="P:snRNA transcription by RNA polymerase III"/>
    <property type="evidence" value="ECO:0007669"/>
    <property type="project" value="TreeGrafter"/>
</dbReference>
<evidence type="ECO:0000256" key="3">
    <source>
        <dbReference type="ARBA" id="ARBA00023125"/>
    </source>
</evidence>
<evidence type="ECO:0000256" key="6">
    <source>
        <dbReference type="SAM" id="MobiDB-lite"/>
    </source>
</evidence>
<dbReference type="GO" id="GO:0005634">
    <property type="term" value="C:nucleus"/>
    <property type="evidence" value="ECO:0007669"/>
    <property type="project" value="UniProtKB-SubCell"/>
</dbReference>
<comment type="subcellular location">
    <subcellularLocation>
        <location evidence="1">Nucleus</location>
    </subcellularLocation>
</comment>
<gene>
    <name evidence="9" type="ORF">KIN20_031245</name>
</gene>
<feature type="domain" description="HTH myb-type" evidence="8">
    <location>
        <begin position="358"/>
        <end position="413"/>
    </location>
</feature>
<dbReference type="SUPFAM" id="SSF46689">
    <property type="entry name" value="Homeodomain-like"/>
    <property type="match status" value="3"/>
</dbReference>
<dbReference type="PANTHER" id="PTHR46621">
    <property type="entry name" value="SNRNA-ACTIVATING PROTEIN COMPLEX SUBUNIT 4"/>
    <property type="match status" value="1"/>
</dbReference>
<keyword evidence="5" id="KW-0539">Nucleus</keyword>
<dbReference type="PANTHER" id="PTHR46621:SF1">
    <property type="entry name" value="SNRNA-ACTIVATING PROTEIN COMPLEX SUBUNIT 4"/>
    <property type="match status" value="1"/>
</dbReference>
<dbReference type="CDD" id="cd00167">
    <property type="entry name" value="SANT"/>
    <property type="match status" value="3"/>
</dbReference>
<dbReference type="SMART" id="SM00717">
    <property type="entry name" value="SANT"/>
    <property type="match status" value="5"/>
</dbReference>
<keyword evidence="3" id="KW-0238">DNA-binding</keyword>
<evidence type="ECO:0008006" key="11">
    <source>
        <dbReference type="Google" id="ProtNLM"/>
    </source>
</evidence>
<feature type="region of interest" description="Disordered" evidence="6">
    <location>
        <begin position="909"/>
        <end position="1011"/>
    </location>
</feature>
<dbReference type="Pfam" id="PF00249">
    <property type="entry name" value="Myb_DNA-binding"/>
    <property type="match status" value="4"/>
</dbReference>
<accession>A0AAD5R535</accession>
<dbReference type="AlphaFoldDB" id="A0AAD5R535"/>
<dbReference type="Gene3D" id="1.10.10.60">
    <property type="entry name" value="Homeodomain-like"/>
    <property type="match status" value="4"/>
</dbReference>
<dbReference type="EMBL" id="JAHQIW010006656">
    <property type="protein sequence ID" value="KAJ1369706.1"/>
    <property type="molecule type" value="Genomic_DNA"/>
</dbReference>
<feature type="domain" description="Myb-like" evidence="7">
    <location>
        <begin position="358"/>
        <end position="409"/>
    </location>
</feature>
<reference evidence="9" key="1">
    <citation type="submission" date="2021-06" db="EMBL/GenBank/DDBJ databases">
        <title>Parelaphostrongylus tenuis whole genome reference sequence.</title>
        <authorList>
            <person name="Garwood T.J."/>
            <person name="Larsen P.A."/>
            <person name="Fountain-Jones N.M."/>
            <person name="Garbe J.R."/>
            <person name="Macchietto M.G."/>
            <person name="Kania S.A."/>
            <person name="Gerhold R.W."/>
            <person name="Richards J.E."/>
            <person name="Wolf T.M."/>
        </authorList>
    </citation>
    <scope>NUCLEOTIDE SEQUENCE</scope>
    <source>
        <strain evidence="9">MNPRO001-30</strain>
        <tissue evidence="9">Meninges</tissue>
    </source>
</reference>
<evidence type="ECO:0000256" key="2">
    <source>
        <dbReference type="ARBA" id="ARBA00023015"/>
    </source>
</evidence>
<evidence type="ECO:0000256" key="4">
    <source>
        <dbReference type="ARBA" id="ARBA00023163"/>
    </source>
</evidence>
<evidence type="ECO:0000259" key="7">
    <source>
        <dbReference type="PROSITE" id="PS50090"/>
    </source>
</evidence>
<organism evidence="9 10">
    <name type="scientific">Parelaphostrongylus tenuis</name>
    <name type="common">Meningeal worm</name>
    <dbReference type="NCBI Taxonomy" id="148309"/>
    <lineage>
        <taxon>Eukaryota</taxon>
        <taxon>Metazoa</taxon>
        <taxon>Ecdysozoa</taxon>
        <taxon>Nematoda</taxon>
        <taxon>Chromadorea</taxon>
        <taxon>Rhabditida</taxon>
        <taxon>Rhabditina</taxon>
        <taxon>Rhabditomorpha</taxon>
        <taxon>Strongyloidea</taxon>
        <taxon>Metastrongylidae</taxon>
        <taxon>Parelaphostrongylus</taxon>
    </lineage>
</organism>
<evidence type="ECO:0000313" key="10">
    <source>
        <dbReference type="Proteomes" id="UP001196413"/>
    </source>
</evidence>
<dbReference type="InterPro" id="IPR001005">
    <property type="entry name" value="SANT/Myb"/>
</dbReference>
<feature type="domain" description="Myb-like" evidence="7">
    <location>
        <begin position="252"/>
        <end position="304"/>
    </location>
</feature>
<dbReference type="GO" id="GO:0000978">
    <property type="term" value="F:RNA polymerase II cis-regulatory region sequence-specific DNA binding"/>
    <property type="evidence" value="ECO:0007669"/>
    <property type="project" value="TreeGrafter"/>
</dbReference>
<feature type="domain" description="HTH myb-type" evidence="8">
    <location>
        <begin position="418"/>
        <end position="465"/>
    </location>
</feature>
<feature type="region of interest" description="Disordered" evidence="6">
    <location>
        <begin position="866"/>
        <end position="889"/>
    </location>
</feature>
<proteinExistence type="predicted"/>
<feature type="domain" description="Myb-like" evidence="7">
    <location>
        <begin position="416"/>
        <end position="461"/>
    </location>
</feature>
<feature type="domain" description="Myb-like" evidence="7">
    <location>
        <begin position="311"/>
        <end position="357"/>
    </location>
</feature>
<feature type="compositionally biased region" description="Acidic residues" evidence="6">
    <location>
        <begin position="917"/>
        <end position="930"/>
    </location>
</feature>
<keyword evidence="4" id="KW-0804">Transcription</keyword>
<protein>
    <recommendedName>
        <fullName evidence="11">snRNA-activating protein complex subunit 4</fullName>
    </recommendedName>
</protein>
<dbReference type="PROSITE" id="PS51294">
    <property type="entry name" value="HTH_MYB"/>
    <property type="match status" value="2"/>
</dbReference>
<dbReference type="InterPro" id="IPR009057">
    <property type="entry name" value="Homeodomain-like_sf"/>
</dbReference>
<feature type="compositionally biased region" description="Polar residues" evidence="6">
    <location>
        <begin position="939"/>
        <end position="973"/>
    </location>
</feature>
<dbReference type="GO" id="GO:0001006">
    <property type="term" value="F:RNA polymerase III type 3 promoter sequence-specific DNA binding"/>
    <property type="evidence" value="ECO:0007669"/>
    <property type="project" value="TreeGrafter"/>
</dbReference>
<feature type="compositionally biased region" description="Basic residues" evidence="6">
    <location>
        <begin position="1001"/>
        <end position="1011"/>
    </location>
</feature>
<keyword evidence="10" id="KW-1185">Reference proteome</keyword>
<evidence type="ECO:0000256" key="5">
    <source>
        <dbReference type="ARBA" id="ARBA00023242"/>
    </source>
</evidence>
<name>A0AAD5R535_PARTN</name>
<evidence type="ECO:0000259" key="8">
    <source>
        <dbReference type="PROSITE" id="PS51294"/>
    </source>
</evidence>
<dbReference type="GO" id="GO:0019185">
    <property type="term" value="C:snRNA-activating protein complex"/>
    <property type="evidence" value="ECO:0007669"/>
    <property type="project" value="TreeGrafter"/>
</dbReference>
<evidence type="ECO:0000256" key="1">
    <source>
        <dbReference type="ARBA" id="ARBA00004123"/>
    </source>
</evidence>
<dbReference type="GO" id="GO:0042795">
    <property type="term" value="P:snRNA transcription by RNA polymerase II"/>
    <property type="evidence" value="ECO:0007669"/>
    <property type="project" value="TreeGrafter"/>
</dbReference>
<keyword evidence="2" id="KW-0805">Transcription regulation</keyword>
<dbReference type="Proteomes" id="UP001196413">
    <property type="component" value="Unassembled WGS sequence"/>
</dbReference>
<dbReference type="InterPro" id="IPR017930">
    <property type="entry name" value="Myb_dom"/>
</dbReference>
<sequence>MDQPSTSFDFLEDELGDHSTATPQRDLVAVSDEYSVDNYDKAADSLPELLGFIEAQIEFCDQLLYLIEIKRKELSERKACLEKKMKEDRRKDCLQKNRVPVIQYLPPYFKDDHMMCPPQNEEAKHKLRYNTYDPLTKEDKKWSPAELRLLRDSVKNSVIQASVQKYVDRKEMLNNKIARAGIDIPYEEVEDWREEVKALNRKIEYSRAGQVDSQELDVVGYSCVDWLKISTVEFKGTRSADTLKYKWLNEQCPRWNSGPWTKEELEQLRDLREGKSFTSWAALAKKLGTGRTSYQCFEKYRSDMFRENKHWTKEEDDRLVALVKILTVNEAIPWDKVSFYMPGRHRQQVRTRYLHTLDENVRHGRWSENEDLLLMTAVARFGAKDWAKVAKCVVGRSDSQCRERWCNVLDRCTDSNEWTAEEDERLVFCVQTFGRGQWAKIGEILPRHKPEAIRRRYHNLLATKMRLCSAKLVGYPVLCKRSTTAVAIHKAKRDVLREQLTGGGLKEFFRAAKEQAEKNPSARITSTRQCNKFNDEEKARLQKGIEEISKKFKDGEHTSSVTDVIRKIDLTKHEVAAVLAAVKKTTHDFRPERKYRRRSTGSRMIRRNMYLLSDISNERTVFRQEETEEERIICLTNALCHAVRKYDQYEWCKEFFASRHHPESVVSSFVTRVLCNQSVDVANCLKKCVQLPQGATLDPTFTTVSAYRVFEKARSSLMQRASCCFCPSSVDTMDTLMMSNDEVLRNPSVYDRLNIQLHPDILRDDIYLRVKAQVRCIFLEPTRLALAIDPPDVEQERNKAQMRLMQAIMDEQAFPYDESGIELDVGNEVVVSSTEQEQCGPIDYEDYADDALTETVNSVVQEVCYPPPERKKQKKRGRPTRKDKLLASLDVSNEELNASKTRNLPFRSAKKSRLELADESSSDDYDMEMDSESRGDLSSLASQNSQAFMGNRKTSLNEGVSQATTEQGHSNTDPPKRKRGRPKKTVAVDSMQEVRETQLQSKRKRALRRKE</sequence>
<dbReference type="PROSITE" id="PS50090">
    <property type="entry name" value="MYB_LIKE"/>
    <property type="match status" value="4"/>
</dbReference>
<dbReference type="InterPro" id="IPR051575">
    <property type="entry name" value="Myb-like_DNA-bd"/>
</dbReference>